<proteinExistence type="predicted"/>
<dbReference type="OrthoDB" id="3781289at2759"/>
<reference evidence="2" key="1">
    <citation type="journal article" date="2020" name="Stud. Mycol.">
        <title>101 Dothideomycetes genomes: a test case for predicting lifestyles and emergence of pathogens.</title>
        <authorList>
            <person name="Haridas S."/>
            <person name="Albert R."/>
            <person name="Binder M."/>
            <person name="Bloem J."/>
            <person name="Labutti K."/>
            <person name="Salamov A."/>
            <person name="Andreopoulos B."/>
            <person name="Baker S."/>
            <person name="Barry K."/>
            <person name="Bills G."/>
            <person name="Bluhm B."/>
            <person name="Cannon C."/>
            <person name="Castanera R."/>
            <person name="Culley D."/>
            <person name="Daum C."/>
            <person name="Ezra D."/>
            <person name="Gonzalez J."/>
            <person name="Henrissat B."/>
            <person name="Kuo A."/>
            <person name="Liang C."/>
            <person name="Lipzen A."/>
            <person name="Lutzoni F."/>
            <person name="Magnuson J."/>
            <person name="Mondo S."/>
            <person name="Nolan M."/>
            <person name="Ohm R."/>
            <person name="Pangilinan J."/>
            <person name="Park H.-J."/>
            <person name="Ramirez L."/>
            <person name="Alfaro M."/>
            <person name="Sun H."/>
            <person name="Tritt A."/>
            <person name="Yoshinaga Y."/>
            <person name="Zwiers L.-H."/>
            <person name="Turgeon B."/>
            <person name="Goodwin S."/>
            <person name="Spatafora J."/>
            <person name="Crous P."/>
            <person name="Grigoriev I."/>
        </authorList>
    </citation>
    <scope>NUCLEOTIDE SEQUENCE</scope>
    <source>
        <strain evidence="2">CBS 113818</strain>
    </source>
</reference>
<name>A0A6A6ZRG1_9PLEO</name>
<feature type="region of interest" description="Disordered" evidence="1">
    <location>
        <begin position="12"/>
        <end position="31"/>
    </location>
</feature>
<accession>A0A6A6ZRG1</accession>
<dbReference type="EMBL" id="MU006233">
    <property type="protein sequence ID" value="KAF2823034.1"/>
    <property type="molecule type" value="Genomic_DNA"/>
</dbReference>
<dbReference type="Proteomes" id="UP000799424">
    <property type="component" value="Unassembled WGS sequence"/>
</dbReference>
<gene>
    <name evidence="2" type="ORF">CC86DRAFT_409806</name>
</gene>
<dbReference type="AlphaFoldDB" id="A0A6A6ZRG1"/>
<evidence type="ECO:0000313" key="2">
    <source>
        <dbReference type="EMBL" id="KAF2823034.1"/>
    </source>
</evidence>
<keyword evidence="3" id="KW-1185">Reference proteome</keyword>
<evidence type="ECO:0000313" key="3">
    <source>
        <dbReference type="Proteomes" id="UP000799424"/>
    </source>
</evidence>
<protein>
    <submittedName>
        <fullName evidence="2">Uncharacterized protein</fullName>
    </submittedName>
</protein>
<sequence length="317" mass="36534">MPLRTFSGLFKRSRTDSTASDNSAQSQIPPTVSSDRYQRIDSISSWISYDPKDYHVEDTAPHKFMTCLPHTLVTSDLGAWGRAFRLRFSHFLQEDPAIAVFSQTQDTPVPYSWRCKRAWCPNVFRFRCRVRKGVVKMRSPCIVRVIVGSRWQYKISPKSIRYWSLEAGIILVDWSDMYDDYFAKDGKRKNKQRAHAIVKKFRKLETKALINETGAHWTGYGDWNIDAPTAADVALACRFEGQGFEDGLVPLKKKMTARELKSRIRQVTDALNGVVSRHIARGKWKVRVKLRRWKIVRGEKSRRTSRASSRGKSKSVA</sequence>
<feature type="compositionally biased region" description="Polar residues" evidence="1">
    <location>
        <begin position="16"/>
        <end position="31"/>
    </location>
</feature>
<organism evidence="2 3">
    <name type="scientific">Ophiobolus disseminans</name>
    <dbReference type="NCBI Taxonomy" id="1469910"/>
    <lineage>
        <taxon>Eukaryota</taxon>
        <taxon>Fungi</taxon>
        <taxon>Dikarya</taxon>
        <taxon>Ascomycota</taxon>
        <taxon>Pezizomycotina</taxon>
        <taxon>Dothideomycetes</taxon>
        <taxon>Pleosporomycetidae</taxon>
        <taxon>Pleosporales</taxon>
        <taxon>Pleosporineae</taxon>
        <taxon>Phaeosphaeriaceae</taxon>
        <taxon>Ophiobolus</taxon>
    </lineage>
</organism>
<evidence type="ECO:0000256" key="1">
    <source>
        <dbReference type="SAM" id="MobiDB-lite"/>
    </source>
</evidence>